<accession>A0ACB9R3W0</accession>
<evidence type="ECO:0000313" key="1">
    <source>
        <dbReference type="EMBL" id="KAI4373588.1"/>
    </source>
</evidence>
<evidence type="ECO:0000313" key="2">
    <source>
        <dbReference type="Proteomes" id="UP001057402"/>
    </source>
</evidence>
<reference evidence="2" key="1">
    <citation type="journal article" date="2023" name="Front. Plant Sci.">
        <title>Chromosomal-level genome assembly of Melastoma candidum provides insights into trichome evolution.</title>
        <authorList>
            <person name="Zhong Y."/>
            <person name="Wu W."/>
            <person name="Sun C."/>
            <person name="Zou P."/>
            <person name="Liu Y."/>
            <person name="Dai S."/>
            <person name="Zhou R."/>
        </authorList>
    </citation>
    <scope>NUCLEOTIDE SEQUENCE [LARGE SCALE GENOMIC DNA]</scope>
</reference>
<name>A0ACB9R3W0_9MYRT</name>
<keyword evidence="2" id="KW-1185">Reference proteome</keyword>
<sequence>MNMDEFLASVWSAEDNQLLTSQAESNDNHGTDREGSASTGKSMLARQASFSIPTPLCNKTVDEVWYEIHKDDPHHSHHHQLLGENDSSDDNLELPPHGQQSLGEMTLEDFLIKGGVMQEAQLLCQHKLAHSPPAAPIQKHTVRFSDTPTPYVSGS</sequence>
<gene>
    <name evidence="1" type="ORF">MLD38_011699</name>
</gene>
<dbReference type="EMBL" id="CM042883">
    <property type="protein sequence ID" value="KAI4373588.1"/>
    <property type="molecule type" value="Genomic_DNA"/>
</dbReference>
<protein>
    <submittedName>
        <fullName evidence="1">Uncharacterized protein</fullName>
    </submittedName>
</protein>
<proteinExistence type="predicted"/>
<comment type="caution">
    <text evidence="1">The sequence shown here is derived from an EMBL/GenBank/DDBJ whole genome shotgun (WGS) entry which is preliminary data.</text>
</comment>
<dbReference type="Proteomes" id="UP001057402">
    <property type="component" value="Chromosome 4"/>
</dbReference>
<organism evidence="1 2">
    <name type="scientific">Melastoma candidum</name>
    <dbReference type="NCBI Taxonomy" id="119954"/>
    <lineage>
        <taxon>Eukaryota</taxon>
        <taxon>Viridiplantae</taxon>
        <taxon>Streptophyta</taxon>
        <taxon>Embryophyta</taxon>
        <taxon>Tracheophyta</taxon>
        <taxon>Spermatophyta</taxon>
        <taxon>Magnoliopsida</taxon>
        <taxon>eudicotyledons</taxon>
        <taxon>Gunneridae</taxon>
        <taxon>Pentapetalae</taxon>
        <taxon>rosids</taxon>
        <taxon>malvids</taxon>
        <taxon>Myrtales</taxon>
        <taxon>Melastomataceae</taxon>
        <taxon>Melastomatoideae</taxon>
        <taxon>Melastomateae</taxon>
        <taxon>Melastoma</taxon>
    </lineage>
</organism>